<accession>A0A7W6KI70</accession>
<feature type="transmembrane region" description="Helical" evidence="1">
    <location>
        <begin position="158"/>
        <end position="176"/>
    </location>
</feature>
<keyword evidence="1" id="KW-0812">Transmembrane</keyword>
<sequence length="183" mass="19833">MMSIPKSGQEGAPRADPLASAAGATALVLALNKPVYPLYVWFLAESAFHLSLLTALTMPFYLAVWYLSRIGASRAARLGMVIVGIVDTLAIAFILGGESDMLAFLFACLMLAGLCFYRSEIWLSRGLIAVIFVLFVALEGRIGGPLMSVSERDMQNLAFLNITGAAALAAFIMLRFPRPWRPD</sequence>
<keyword evidence="1" id="KW-1133">Transmembrane helix</keyword>
<dbReference type="RefSeq" id="WP_183481529.1">
    <property type="nucleotide sequence ID" value="NZ_JACIDZ010000001.1"/>
</dbReference>
<feature type="transmembrane region" description="Helical" evidence="1">
    <location>
        <begin position="75"/>
        <end position="95"/>
    </location>
</feature>
<dbReference type="EMBL" id="JACIDZ010000001">
    <property type="protein sequence ID" value="MBB4120380.1"/>
    <property type="molecule type" value="Genomic_DNA"/>
</dbReference>
<comment type="caution">
    <text evidence="2">The sequence shown here is derived from an EMBL/GenBank/DDBJ whole genome shotgun (WGS) entry which is preliminary data.</text>
</comment>
<dbReference type="Proteomes" id="UP000530571">
    <property type="component" value="Unassembled WGS sequence"/>
</dbReference>
<feature type="transmembrane region" description="Helical" evidence="1">
    <location>
        <begin position="47"/>
        <end position="68"/>
    </location>
</feature>
<name>A0A7W6KI70_9HYPH</name>
<keyword evidence="1" id="KW-0472">Membrane</keyword>
<dbReference type="AlphaFoldDB" id="A0A7W6KI70"/>
<evidence type="ECO:0000256" key="1">
    <source>
        <dbReference type="SAM" id="Phobius"/>
    </source>
</evidence>
<evidence type="ECO:0000313" key="2">
    <source>
        <dbReference type="EMBL" id="MBB4120380.1"/>
    </source>
</evidence>
<organism evidence="2 3">
    <name type="scientific">Martelella radicis</name>
    <dbReference type="NCBI Taxonomy" id="1397476"/>
    <lineage>
        <taxon>Bacteria</taxon>
        <taxon>Pseudomonadati</taxon>
        <taxon>Pseudomonadota</taxon>
        <taxon>Alphaproteobacteria</taxon>
        <taxon>Hyphomicrobiales</taxon>
        <taxon>Aurantimonadaceae</taxon>
        <taxon>Martelella</taxon>
    </lineage>
</organism>
<feature type="transmembrane region" description="Helical" evidence="1">
    <location>
        <begin position="101"/>
        <end position="117"/>
    </location>
</feature>
<gene>
    <name evidence="2" type="ORF">GGR30_000275</name>
</gene>
<evidence type="ECO:0000313" key="3">
    <source>
        <dbReference type="Proteomes" id="UP000530571"/>
    </source>
</evidence>
<proteinExistence type="predicted"/>
<feature type="transmembrane region" description="Helical" evidence="1">
    <location>
        <begin position="122"/>
        <end position="138"/>
    </location>
</feature>
<protein>
    <submittedName>
        <fullName evidence="2">Uncharacterized protein</fullName>
    </submittedName>
</protein>
<reference evidence="2 3" key="1">
    <citation type="submission" date="2020-08" db="EMBL/GenBank/DDBJ databases">
        <title>Genomic Encyclopedia of Type Strains, Phase IV (KMG-IV): sequencing the most valuable type-strain genomes for metagenomic binning, comparative biology and taxonomic classification.</title>
        <authorList>
            <person name="Goeker M."/>
        </authorList>
    </citation>
    <scope>NUCLEOTIDE SEQUENCE [LARGE SCALE GENOMIC DNA]</scope>
    <source>
        <strain evidence="2 3">DSM 28101</strain>
    </source>
</reference>
<keyword evidence="3" id="KW-1185">Reference proteome</keyword>